<accession>A0AAV2E5Y1</accession>
<reference evidence="2 3" key="1">
    <citation type="submission" date="2024-04" db="EMBL/GenBank/DDBJ databases">
        <authorList>
            <person name="Fracassetti M."/>
        </authorList>
    </citation>
    <scope>NUCLEOTIDE SEQUENCE [LARGE SCALE GENOMIC DNA]</scope>
</reference>
<protein>
    <submittedName>
        <fullName evidence="2">Uncharacterized protein</fullName>
    </submittedName>
</protein>
<keyword evidence="3" id="KW-1185">Reference proteome</keyword>
<dbReference type="Proteomes" id="UP001497516">
    <property type="component" value="Chromosome 4"/>
</dbReference>
<dbReference type="EMBL" id="OZ034817">
    <property type="protein sequence ID" value="CAL1381266.1"/>
    <property type="molecule type" value="Genomic_DNA"/>
</dbReference>
<dbReference type="Gene3D" id="3.60.10.10">
    <property type="entry name" value="Endonuclease/exonuclease/phosphatase"/>
    <property type="match status" value="1"/>
</dbReference>
<dbReference type="PANTHER" id="PTHR33710:SF71">
    <property type="entry name" value="ENDONUCLEASE_EXONUCLEASE_PHOSPHATASE DOMAIN-CONTAINING PROTEIN"/>
    <property type="match status" value="1"/>
</dbReference>
<evidence type="ECO:0000313" key="2">
    <source>
        <dbReference type="EMBL" id="CAL1381266.1"/>
    </source>
</evidence>
<evidence type="ECO:0000313" key="3">
    <source>
        <dbReference type="Proteomes" id="UP001497516"/>
    </source>
</evidence>
<organism evidence="2 3">
    <name type="scientific">Linum trigynum</name>
    <dbReference type="NCBI Taxonomy" id="586398"/>
    <lineage>
        <taxon>Eukaryota</taxon>
        <taxon>Viridiplantae</taxon>
        <taxon>Streptophyta</taxon>
        <taxon>Embryophyta</taxon>
        <taxon>Tracheophyta</taxon>
        <taxon>Spermatophyta</taxon>
        <taxon>Magnoliopsida</taxon>
        <taxon>eudicotyledons</taxon>
        <taxon>Gunneridae</taxon>
        <taxon>Pentapetalae</taxon>
        <taxon>rosids</taxon>
        <taxon>fabids</taxon>
        <taxon>Malpighiales</taxon>
        <taxon>Linaceae</taxon>
        <taxon>Linum</taxon>
    </lineage>
</organism>
<proteinExistence type="predicted"/>
<feature type="region of interest" description="Disordered" evidence="1">
    <location>
        <begin position="1"/>
        <end position="24"/>
    </location>
</feature>
<dbReference type="PANTHER" id="PTHR33710">
    <property type="entry name" value="BNAC02G09200D PROTEIN"/>
    <property type="match status" value="1"/>
</dbReference>
<evidence type="ECO:0000256" key="1">
    <source>
        <dbReference type="SAM" id="MobiDB-lite"/>
    </source>
</evidence>
<dbReference type="InterPro" id="IPR036691">
    <property type="entry name" value="Endo/exonu/phosph_ase_sf"/>
</dbReference>
<dbReference type="AlphaFoldDB" id="A0AAV2E5Y1"/>
<dbReference type="SUPFAM" id="SSF56219">
    <property type="entry name" value="DNase I-like"/>
    <property type="match status" value="1"/>
</dbReference>
<sequence length="131" mass="14978">MAGRRMMRSGEHGTLREGLLSSGRGRGDLNQVKCAEEKRGGRMMADAAMGEFDECLTEIGLWDLGFYGYPFTWENKRVGGALIKERLDRFIANDPWRETMENCRVIHLEKERSDHRPLVCDTQGEADEEPK</sequence>
<gene>
    <name evidence="2" type="ORF">LTRI10_LOCUS22655</name>
</gene>
<name>A0AAV2E5Y1_9ROSI</name>